<protein>
    <submittedName>
        <fullName evidence="1">Endonuclease/exonuclease/phosphatase family protein</fullName>
    </submittedName>
</protein>
<sequence length="141" mass="15696">MGRSSQLKESGTGILRTTVRKRNNLLALKVGDAWIEGVEEVKKEVERHFAQSFSEDIGSRPVLVGVSFKQLSSEDNLALTSPFTLEETKAAVWCCDGNKSPGPDGFNINFFKSFWHLLEADIVDFMQEFCVNARLPKAITA</sequence>
<evidence type="ECO:0000313" key="1">
    <source>
        <dbReference type="EMBL" id="MCH97870.1"/>
    </source>
</evidence>
<evidence type="ECO:0000313" key="2">
    <source>
        <dbReference type="Proteomes" id="UP000265520"/>
    </source>
</evidence>
<keyword evidence="1" id="KW-0540">Nuclease</keyword>
<dbReference type="GO" id="GO:0004527">
    <property type="term" value="F:exonuclease activity"/>
    <property type="evidence" value="ECO:0007669"/>
    <property type="project" value="UniProtKB-KW"/>
</dbReference>
<organism evidence="1 2">
    <name type="scientific">Trifolium medium</name>
    <dbReference type="NCBI Taxonomy" id="97028"/>
    <lineage>
        <taxon>Eukaryota</taxon>
        <taxon>Viridiplantae</taxon>
        <taxon>Streptophyta</taxon>
        <taxon>Embryophyta</taxon>
        <taxon>Tracheophyta</taxon>
        <taxon>Spermatophyta</taxon>
        <taxon>Magnoliopsida</taxon>
        <taxon>eudicotyledons</taxon>
        <taxon>Gunneridae</taxon>
        <taxon>Pentapetalae</taxon>
        <taxon>rosids</taxon>
        <taxon>fabids</taxon>
        <taxon>Fabales</taxon>
        <taxon>Fabaceae</taxon>
        <taxon>Papilionoideae</taxon>
        <taxon>50 kb inversion clade</taxon>
        <taxon>NPAAA clade</taxon>
        <taxon>Hologalegina</taxon>
        <taxon>IRL clade</taxon>
        <taxon>Trifolieae</taxon>
        <taxon>Trifolium</taxon>
    </lineage>
</organism>
<keyword evidence="2" id="KW-1185">Reference proteome</keyword>
<accession>A0A392NDF9</accession>
<proteinExistence type="predicted"/>
<comment type="caution">
    <text evidence="1">The sequence shown here is derived from an EMBL/GenBank/DDBJ whole genome shotgun (WGS) entry which is preliminary data.</text>
</comment>
<dbReference type="Proteomes" id="UP000265520">
    <property type="component" value="Unassembled WGS sequence"/>
</dbReference>
<reference evidence="1 2" key="1">
    <citation type="journal article" date="2018" name="Front. Plant Sci.">
        <title>Red Clover (Trifolium pratense) and Zigzag Clover (T. medium) - A Picture of Genomic Similarities and Differences.</title>
        <authorList>
            <person name="Dluhosova J."/>
            <person name="Istvanek J."/>
            <person name="Nedelnik J."/>
            <person name="Repkova J."/>
        </authorList>
    </citation>
    <scope>NUCLEOTIDE SEQUENCE [LARGE SCALE GENOMIC DNA]</scope>
    <source>
        <strain evidence="2">cv. 10/8</strain>
        <tissue evidence="1">Leaf</tissue>
    </source>
</reference>
<keyword evidence="1" id="KW-0269">Exonuclease</keyword>
<keyword evidence="1" id="KW-0255">Endonuclease</keyword>
<feature type="non-terminal residue" evidence="1">
    <location>
        <position position="141"/>
    </location>
</feature>
<keyword evidence="1" id="KW-0378">Hydrolase</keyword>
<gene>
    <name evidence="1" type="ORF">A2U01_0018867</name>
</gene>
<dbReference type="EMBL" id="LXQA010036128">
    <property type="protein sequence ID" value="MCH97870.1"/>
    <property type="molecule type" value="Genomic_DNA"/>
</dbReference>
<name>A0A392NDF9_9FABA</name>
<dbReference type="GO" id="GO:0004519">
    <property type="term" value="F:endonuclease activity"/>
    <property type="evidence" value="ECO:0007669"/>
    <property type="project" value="UniProtKB-KW"/>
</dbReference>
<dbReference type="AlphaFoldDB" id="A0A392NDF9"/>